<feature type="transmembrane region" description="Helical" evidence="2">
    <location>
        <begin position="140"/>
        <end position="161"/>
    </location>
</feature>
<feature type="transmembrane region" description="Helical" evidence="2">
    <location>
        <begin position="173"/>
        <end position="196"/>
    </location>
</feature>
<evidence type="ECO:0000256" key="2">
    <source>
        <dbReference type="SAM" id="Phobius"/>
    </source>
</evidence>
<dbReference type="InterPro" id="IPR032816">
    <property type="entry name" value="VTT_dom"/>
</dbReference>
<reference evidence="4 5" key="3">
    <citation type="journal article" date="2012" name="J. Bacteriol.">
        <title>Genome Sequence of Paenibacillus terrae HPL-003, a Xylanase-Producing Bacterium Isolated from Soil Found in Forest Residue.</title>
        <authorList>
            <person name="Shin S.H."/>
            <person name="Kim S."/>
            <person name="Kim J.Y."/>
            <person name="Song H.Y."/>
            <person name="Cho S.J."/>
            <person name="Kim D.R."/>
            <person name="Lee K.I."/>
            <person name="Lim H.K."/>
            <person name="Park N.J."/>
            <person name="Hwang I.T."/>
            <person name="Yang K.S."/>
        </authorList>
    </citation>
    <scope>NUCLEOTIDE SEQUENCE [LARGE SCALE GENOMIC DNA]</scope>
    <source>
        <strain evidence="4 5">HPL-003</strain>
    </source>
</reference>
<accession>G7W4D7</accession>
<feature type="domain" description="VTT" evidence="3">
    <location>
        <begin position="33"/>
        <end position="158"/>
    </location>
</feature>
<dbReference type="HOGENOM" id="CLU_044208_1_0_9"/>
<dbReference type="Proteomes" id="UP000005876">
    <property type="component" value="Chromosome"/>
</dbReference>
<gene>
    <name evidence="4" type="ordered locus">HPL003_15120</name>
</gene>
<dbReference type="GO" id="GO:0005886">
    <property type="term" value="C:plasma membrane"/>
    <property type="evidence" value="ECO:0007669"/>
    <property type="project" value="TreeGrafter"/>
</dbReference>
<keyword evidence="2" id="KW-0472">Membrane</keyword>
<evidence type="ECO:0000313" key="4">
    <source>
        <dbReference type="EMBL" id="AET59775.1"/>
    </source>
</evidence>
<dbReference type="InterPro" id="IPR051311">
    <property type="entry name" value="DedA_domain"/>
</dbReference>
<dbReference type="PANTHER" id="PTHR42709">
    <property type="entry name" value="ALKALINE PHOSPHATASE LIKE PROTEIN"/>
    <property type="match status" value="1"/>
</dbReference>
<name>G7W4D7_PAETH</name>
<reference evidence="5" key="1">
    <citation type="submission" date="2011-11" db="EMBL/GenBank/DDBJ databases">
        <title>Complete sequence of Paenibacillus terrae HPL-003.</title>
        <authorList>
            <person name="Shin S.H."/>
            <person name="Kim S."/>
            <person name="Kim J.Y."/>
        </authorList>
    </citation>
    <scope>NUCLEOTIDE SEQUENCE [LARGE SCALE GENOMIC DNA]</scope>
    <source>
        <strain evidence="5">HPL-003</strain>
    </source>
</reference>
<dbReference type="eggNOG" id="COG0586">
    <property type="taxonomic scope" value="Bacteria"/>
</dbReference>
<feature type="transmembrane region" description="Helical" evidence="2">
    <location>
        <begin position="15"/>
        <end position="33"/>
    </location>
</feature>
<feature type="transmembrane region" description="Helical" evidence="2">
    <location>
        <begin position="54"/>
        <end position="74"/>
    </location>
</feature>
<comment type="similarity">
    <text evidence="1">Belongs to the DedA family.</text>
</comment>
<dbReference type="KEGG" id="pta:HPL003_15120"/>
<proteinExistence type="inferred from homology"/>
<sequence>MGMDVDYLISIIEDYGYAALFFSLWLGIVGLPIPDEVIVMTGGAVTSMGILQPIPAFFIVYLGVVSGLSLGYVLGRFLGTPVLDRLRRKKKMDKYITFSENLVHKYGNFTICISYLLPIVRHIIPYIVGINKMSFRRYALFSYSTGLIWTLIFFVLGHFFGDHVQTAGELIHRYGLQIALLLMLLAIIFFIMKYVWGKKTTEE</sequence>
<dbReference type="STRING" id="985665.HPL003_15120"/>
<dbReference type="AlphaFoldDB" id="G7W4D7"/>
<dbReference type="EMBL" id="CP003107">
    <property type="protein sequence ID" value="AET59775.1"/>
    <property type="molecule type" value="Genomic_DNA"/>
</dbReference>
<organism evidence="4 5">
    <name type="scientific">Paenibacillus terrae (strain HPL-003)</name>
    <dbReference type="NCBI Taxonomy" id="985665"/>
    <lineage>
        <taxon>Bacteria</taxon>
        <taxon>Bacillati</taxon>
        <taxon>Bacillota</taxon>
        <taxon>Bacilli</taxon>
        <taxon>Bacillales</taxon>
        <taxon>Paenibacillaceae</taxon>
        <taxon>Paenibacillus</taxon>
    </lineage>
</organism>
<reference key="2">
    <citation type="submission" date="2011-11" db="EMBL/GenBank/DDBJ databases">
        <authorList>
            <person name="Shin S.H."/>
            <person name="Kim S."/>
            <person name="Kim J.Y."/>
        </authorList>
    </citation>
    <scope>NUCLEOTIDE SEQUENCE</scope>
    <source>
        <strain>HPL-003</strain>
    </source>
</reference>
<dbReference type="Pfam" id="PF09335">
    <property type="entry name" value="VTT_dom"/>
    <property type="match status" value="1"/>
</dbReference>
<evidence type="ECO:0000256" key="1">
    <source>
        <dbReference type="ARBA" id="ARBA00010792"/>
    </source>
</evidence>
<keyword evidence="2" id="KW-0812">Transmembrane</keyword>
<keyword evidence="2" id="KW-1133">Transmembrane helix</keyword>
<evidence type="ECO:0000313" key="5">
    <source>
        <dbReference type="Proteomes" id="UP000005876"/>
    </source>
</evidence>
<dbReference type="PANTHER" id="PTHR42709:SF9">
    <property type="entry name" value="ALKALINE PHOSPHATASE LIKE PROTEIN"/>
    <property type="match status" value="1"/>
</dbReference>
<protein>
    <submittedName>
        <fullName evidence="4">Alkaline phosphatase like protein</fullName>
    </submittedName>
</protein>
<evidence type="ECO:0000259" key="3">
    <source>
        <dbReference type="Pfam" id="PF09335"/>
    </source>
</evidence>